<dbReference type="CDD" id="cd01949">
    <property type="entry name" value="GGDEF"/>
    <property type="match status" value="1"/>
</dbReference>
<dbReference type="PANTHER" id="PTHR45138">
    <property type="entry name" value="REGULATORY COMPONENTS OF SENSORY TRANSDUCTION SYSTEM"/>
    <property type="match status" value="1"/>
</dbReference>
<feature type="transmembrane region" description="Helical" evidence="1">
    <location>
        <begin position="185"/>
        <end position="208"/>
    </location>
</feature>
<dbReference type="PANTHER" id="PTHR45138:SF24">
    <property type="entry name" value="DIGUANYLATE CYCLASE DGCC-RELATED"/>
    <property type="match status" value="1"/>
</dbReference>
<dbReference type="AlphaFoldDB" id="A0A212IUR5"/>
<accession>A0A212IUR5</accession>
<feature type="transmembrane region" description="Helical" evidence="1">
    <location>
        <begin position="39"/>
        <end position="61"/>
    </location>
</feature>
<keyword evidence="1" id="KW-1133">Transmembrane helix</keyword>
<evidence type="ECO:0000256" key="1">
    <source>
        <dbReference type="SAM" id="Phobius"/>
    </source>
</evidence>
<name>A0A212IUR5_9FIRM</name>
<keyword evidence="1" id="KW-0812">Transmembrane</keyword>
<sequence>MATILSTPPVIREPDDDAYLGAARWEYTRIDGTWLRLHYHVTVALVVFTFFVELVMGAFLFRTSMVTVSAQRFFLKFLVVPSAINSLCVAADFLIMRSKRISQPGKIYAVSLLFVCICFVLYTVHVAFAATYFIFAFAITLTIVYASYPLTCITSIASVVAIVVSELFIKWDADKVSIFQNPHRLVDFLISLVVLIAFSFACIVVTRFEQRKNRAGIQKEVERQRLKEQVLLDEMTGLYNQKAFSTRLRHIEAHEPEGRYILAVVDVDKFKRINDTWGHHVGDRSLIEFAQVLKEHPGITSFRYGGDEFCLLFQDMDLPAAQAICRDIQGKVNRLRLEEAPDLHLTASFGLAESPGRMDAIRLFVHADHALYEAKRARNAIRVFSPVTAAI</sequence>
<dbReference type="Pfam" id="PF00990">
    <property type="entry name" value="GGDEF"/>
    <property type="match status" value="1"/>
</dbReference>
<dbReference type="SUPFAM" id="SSF55073">
    <property type="entry name" value="Nucleotide cyclase"/>
    <property type="match status" value="1"/>
</dbReference>
<feature type="domain" description="GGDEF" evidence="2">
    <location>
        <begin position="258"/>
        <end position="386"/>
    </location>
</feature>
<dbReference type="InterPro" id="IPR043128">
    <property type="entry name" value="Rev_trsase/Diguanyl_cyclase"/>
</dbReference>
<evidence type="ECO:0000313" key="3">
    <source>
        <dbReference type="EMBL" id="SBV90956.1"/>
    </source>
</evidence>
<feature type="transmembrane region" description="Helical" evidence="1">
    <location>
        <begin position="134"/>
        <end position="164"/>
    </location>
</feature>
<organism evidence="3">
    <name type="scientific">uncultured Eubacteriales bacterium</name>
    <dbReference type="NCBI Taxonomy" id="172733"/>
    <lineage>
        <taxon>Bacteria</taxon>
        <taxon>Bacillati</taxon>
        <taxon>Bacillota</taxon>
        <taxon>Clostridia</taxon>
        <taxon>Eubacteriales</taxon>
        <taxon>environmental samples</taxon>
    </lineage>
</organism>
<evidence type="ECO:0000259" key="2">
    <source>
        <dbReference type="PROSITE" id="PS50887"/>
    </source>
</evidence>
<dbReference type="NCBIfam" id="TIGR00254">
    <property type="entry name" value="GGDEF"/>
    <property type="match status" value="1"/>
</dbReference>
<dbReference type="Gene3D" id="3.30.70.270">
    <property type="match status" value="1"/>
</dbReference>
<dbReference type="GO" id="GO:1902201">
    <property type="term" value="P:negative regulation of bacterial-type flagellum-dependent cell motility"/>
    <property type="evidence" value="ECO:0007669"/>
    <property type="project" value="TreeGrafter"/>
</dbReference>
<feature type="transmembrane region" description="Helical" evidence="1">
    <location>
        <begin position="73"/>
        <end position="95"/>
    </location>
</feature>
<dbReference type="InterPro" id="IPR000160">
    <property type="entry name" value="GGDEF_dom"/>
</dbReference>
<dbReference type="SMART" id="SM00267">
    <property type="entry name" value="GGDEF"/>
    <property type="match status" value="1"/>
</dbReference>
<feature type="transmembrane region" description="Helical" evidence="1">
    <location>
        <begin position="107"/>
        <end position="128"/>
    </location>
</feature>
<keyword evidence="1" id="KW-0472">Membrane</keyword>
<dbReference type="PROSITE" id="PS50887">
    <property type="entry name" value="GGDEF"/>
    <property type="match status" value="1"/>
</dbReference>
<protein>
    <submittedName>
        <fullName evidence="3">Diguanylate cyclase</fullName>
    </submittedName>
</protein>
<dbReference type="InterPro" id="IPR029787">
    <property type="entry name" value="Nucleotide_cyclase"/>
</dbReference>
<proteinExistence type="predicted"/>
<dbReference type="GO" id="GO:0043709">
    <property type="term" value="P:cell adhesion involved in single-species biofilm formation"/>
    <property type="evidence" value="ECO:0007669"/>
    <property type="project" value="TreeGrafter"/>
</dbReference>
<dbReference type="GO" id="GO:0005886">
    <property type="term" value="C:plasma membrane"/>
    <property type="evidence" value="ECO:0007669"/>
    <property type="project" value="TreeGrafter"/>
</dbReference>
<gene>
    <name evidence="3" type="ORF">KL86CLO1_10055</name>
</gene>
<dbReference type="GO" id="GO:0052621">
    <property type="term" value="F:diguanylate cyclase activity"/>
    <property type="evidence" value="ECO:0007669"/>
    <property type="project" value="TreeGrafter"/>
</dbReference>
<reference evidence="3" key="1">
    <citation type="submission" date="2016-04" db="EMBL/GenBank/DDBJ databases">
        <authorList>
            <person name="Evans L.H."/>
            <person name="Alamgir A."/>
            <person name="Owens N."/>
            <person name="Weber N.D."/>
            <person name="Virtaneva K."/>
            <person name="Barbian K."/>
            <person name="Babar A."/>
            <person name="Rosenke K."/>
        </authorList>
    </citation>
    <scope>NUCLEOTIDE SEQUENCE</scope>
    <source>
        <strain evidence="3">86</strain>
    </source>
</reference>
<dbReference type="InterPro" id="IPR050469">
    <property type="entry name" value="Diguanylate_Cyclase"/>
</dbReference>
<dbReference type="EMBL" id="FLUN01000001">
    <property type="protein sequence ID" value="SBV90956.1"/>
    <property type="molecule type" value="Genomic_DNA"/>
</dbReference>